<name>A0A3S0H9W6_STEMA</name>
<dbReference type="Pfam" id="PF20505">
    <property type="entry name" value="DUF6731"/>
    <property type="match status" value="1"/>
</dbReference>
<accession>A0A3S0H9W6</accession>
<evidence type="ECO:0000313" key="1">
    <source>
        <dbReference type="EMBL" id="RTQ85811.1"/>
    </source>
</evidence>
<dbReference type="AlphaFoldDB" id="A0A3S0H9W6"/>
<protein>
    <submittedName>
        <fullName evidence="1">Uncharacterized protein</fullName>
    </submittedName>
</protein>
<dbReference type="RefSeq" id="WP_126930359.1">
    <property type="nucleotide sequence ID" value="NZ_RXLZ01000080.1"/>
</dbReference>
<dbReference type="EMBL" id="RXLZ01000080">
    <property type="protein sequence ID" value="RTQ85811.1"/>
    <property type="molecule type" value="Genomic_DNA"/>
</dbReference>
<organism evidence="1 2">
    <name type="scientific">Stenotrophomonas maltophilia</name>
    <name type="common">Pseudomonas maltophilia</name>
    <name type="synonym">Xanthomonas maltophilia</name>
    <dbReference type="NCBI Taxonomy" id="40324"/>
    <lineage>
        <taxon>Bacteria</taxon>
        <taxon>Pseudomonadati</taxon>
        <taxon>Pseudomonadota</taxon>
        <taxon>Gammaproteobacteria</taxon>
        <taxon>Lysobacterales</taxon>
        <taxon>Lysobacteraceae</taxon>
        <taxon>Stenotrophomonas</taxon>
        <taxon>Stenotrophomonas maltophilia group</taxon>
    </lineage>
</organism>
<evidence type="ECO:0000313" key="2">
    <source>
        <dbReference type="Proteomes" id="UP000271705"/>
    </source>
</evidence>
<dbReference type="InterPro" id="IPR046618">
    <property type="entry name" value="DUF6731"/>
</dbReference>
<sequence>MDKASIRVQLFRVEHGEGAEPLEQLLACIQADAIADRVRRCNLVDYRLEDIVAPVGRGTLWELNFVRMRDAHGPGRVSKAKKLAGFNLAENEYFGEDTAVLYDSATRYAVIQYNHWGVRVSGLEQYLSQYRSDVVNIYDFKPKLDLDAERRFKNQKIVRRVEVGIDLTKMQAADLEAGQSLTDMAEIGTKTGADRLYITLTIGSSDRKSKLKNAAKKLLTAVRKNLDDDAILRLSSYGAAEPEQDFEVVDLLEHKLEETEQAPVGTDRRITFTDRVKALKRAKGKWKGVMQD</sequence>
<dbReference type="Proteomes" id="UP000271705">
    <property type="component" value="Unassembled WGS sequence"/>
</dbReference>
<gene>
    <name evidence="1" type="ORF">EKL94_19820</name>
</gene>
<comment type="caution">
    <text evidence="1">The sequence shown here is derived from an EMBL/GenBank/DDBJ whole genome shotgun (WGS) entry which is preliminary data.</text>
</comment>
<reference evidence="1 2" key="1">
    <citation type="submission" date="2018-12" db="EMBL/GenBank/DDBJ databases">
        <authorList>
            <person name="Kartti S."/>
            <person name="Manni A."/>
            <person name="Chemao El Fihri M.W."/>
            <person name="Laamarti M."/>
            <person name="Temsamani L."/>
            <person name="El Jamali J.E."/>
            <person name="Ouadghiri M."/>
            <person name="Ibrahimi A."/>
            <person name="Filati-Maltouf A."/>
        </authorList>
    </citation>
    <scope>NUCLEOTIDE SEQUENCE [LARGE SCALE GENOMIC DNA]</scope>
    <source>
        <strain evidence="1 2">MDMC339</strain>
    </source>
</reference>
<proteinExistence type="predicted"/>